<keyword evidence="4 6" id="KW-0862">Zinc</keyword>
<evidence type="ECO:0000256" key="5">
    <source>
        <dbReference type="ARBA" id="ARBA00023242"/>
    </source>
</evidence>
<dbReference type="SUPFAM" id="SSF90229">
    <property type="entry name" value="CCCH zinc finger"/>
    <property type="match status" value="1"/>
</dbReference>
<keyword evidence="5" id="KW-0539">Nucleus</keyword>
<dbReference type="SMART" id="SM00356">
    <property type="entry name" value="ZnF_C3H1"/>
    <property type="match status" value="1"/>
</dbReference>
<dbReference type="InterPro" id="IPR000571">
    <property type="entry name" value="Znf_CCCH"/>
</dbReference>
<feature type="compositionally biased region" description="Polar residues" evidence="7">
    <location>
        <begin position="345"/>
        <end position="366"/>
    </location>
</feature>
<dbReference type="Gene3D" id="4.10.1000.10">
    <property type="entry name" value="Zinc finger, CCCH-type"/>
    <property type="match status" value="1"/>
</dbReference>
<gene>
    <name evidence="9" type="ORF">PACTADRAFT_47768</name>
</gene>
<proteinExistence type="predicted"/>
<evidence type="ECO:0000256" key="1">
    <source>
        <dbReference type="ARBA" id="ARBA00004123"/>
    </source>
</evidence>
<dbReference type="PANTHER" id="PTHR46527:SF1">
    <property type="entry name" value="NUCLEOPORIN NUP42"/>
    <property type="match status" value="1"/>
</dbReference>
<name>A0A1E4U214_PACTA</name>
<evidence type="ECO:0000256" key="3">
    <source>
        <dbReference type="ARBA" id="ARBA00022771"/>
    </source>
</evidence>
<dbReference type="PANTHER" id="PTHR46527">
    <property type="entry name" value="NUCLEOPORIN-LIKE PROTEIN 2"/>
    <property type="match status" value="1"/>
</dbReference>
<evidence type="ECO:0000256" key="6">
    <source>
        <dbReference type="PROSITE-ProRule" id="PRU00723"/>
    </source>
</evidence>
<evidence type="ECO:0000313" key="9">
    <source>
        <dbReference type="EMBL" id="ODV97938.1"/>
    </source>
</evidence>
<evidence type="ECO:0000313" key="10">
    <source>
        <dbReference type="Proteomes" id="UP000094236"/>
    </source>
</evidence>
<feature type="region of interest" description="Disordered" evidence="7">
    <location>
        <begin position="34"/>
        <end position="53"/>
    </location>
</feature>
<keyword evidence="2 6" id="KW-0479">Metal-binding</keyword>
<feature type="compositionally biased region" description="Low complexity" evidence="7">
    <location>
        <begin position="34"/>
        <end position="49"/>
    </location>
</feature>
<dbReference type="Pfam" id="PF00642">
    <property type="entry name" value="zf-CCCH"/>
    <property type="match status" value="1"/>
</dbReference>
<dbReference type="PROSITE" id="PS50103">
    <property type="entry name" value="ZF_C3H1"/>
    <property type="match status" value="1"/>
</dbReference>
<dbReference type="InterPro" id="IPR051767">
    <property type="entry name" value="Nucleoporin_NUP42"/>
</dbReference>
<feature type="region of interest" description="Disordered" evidence="7">
    <location>
        <begin position="324"/>
        <end position="366"/>
    </location>
</feature>
<accession>A0A1E4U214</accession>
<dbReference type="EMBL" id="KV454011">
    <property type="protein sequence ID" value="ODV97938.1"/>
    <property type="molecule type" value="Genomic_DNA"/>
</dbReference>
<dbReference type="InterPro" id="IPR036855">
    <property type="entry name" value="Znf_CCCH_sf"/>
</dbReference>
<evidence type="ECO:0000256" key="2">
    <source>
        <dbReference type="ARBA" id="ARBA00022723"/>
    </source>
</evidence>
<reference evidence="10" key="1">
    <citation type="submission" date="2016-05" db="EMBL/GenBank/DDBJ databases">
        <title>Comparative genomics of biotechnologically important yeasts.</title>
        <authorList>
            <consortium name="DOE Joint Genome Institute"/>
            <person name="Riley R."/>
            <person name="Haridas S."/>
            <person name="Wolfe K.H."/>
            <person name="Lopes M.R."/>
            <person name="Hittinger C.T."/>
            <person name="Goker M."/>
            <person name="Salamov A."/>
            <person name="Wisecaver J."/>
            <person name="Long T.M."/>
            <person name="Aerts A.L."/>
            <person name="Barry K."/>
            <person name="Choi C."/>
            <person name="Clum A."/>
            <person name="Coughlan A.Y."/>
            <person name="Deshpande S."/>
            <person name="Douglass A.P."/>
            <person name="Hanson S.J."/>
            <person name="Klenk H.-P."/>
            <person name="Labutti K."/>
            <person name="Lapidus A."/>
            <person name="Lindquist E."/>
            <person name="Lipzen A."/>
            <person name="Meier-Kolthoff J.P."/>
            <person name="Ohm R.A."/>
            <person name="Otillar R.P."/>
            <person name="Pangilinan J."/>
            <person name="Peng Y."/>
            <person name="Rokas A."/>
            <person name="Rosa C.A."/>
            <person name="Scheuner C."/>
            <person name="Sibirny A.A."/>
            <person name="Slot J.C."/>
            <person name="Stielow J.B."/>
            <person name="Sun H."/>
            <person name="Kurtzman C.P."/>
            <person name="Blackwell M."/>
            <person name="Grigoriev I.V."/>
            <person name="Jeffries T.W."/>
        </authorList>
    </citation>
    <scope>NUCLEOTIDE SEQUENCE [LARGE SCALE GENOMIC DNA]</scope>
    <source>
        <strain evidence="10">NRRL Y-2460</strain>
    </source>
</reference>
<feature type="domain" description="C3H1-type" evidence="8">
    <location>
        <begin position="1"/>
        <end position="28"/>
    </location>
</feature>
<dbReference type="AlphaFoldDB" id="A0A1E4U214"/>
<dbReference type="Proteomes" id="UP000094236">
    <property type="component" value="Unassembled WGS sequence"/>
</dbReference>
<protein>
    <recommendedName>
        <fullName evidence="8">C3H1-type domain-containing protein</fullName>
    </recommendedName>
</protein>
<dbReference type="GO" id="GO:0005634">
    <property type="term" value="C:nucleus"/>
    <property type="evidence" value="ECO:0007669"/>
    <property type="project" value="UniProtKB-SubCell"/>
</dbReference>
<dbReference type="GO" id="GO:0008270">
    <property type="term" value="F:zinc ion binding"/>
    <property type="evidence" value="ECO:0007669"/>
    <property type="project" value="UniProtKB-KW"/>
</dbReference>
<evidence type="ECO:0000259" key="8">
    <source>
        <dbReference type="PROSITE" id="PS50103"/>
    </source>
</evidence>
<sequence>MSNRTICKYYQQGRCNKGNSCKYLHVKENNGFNNYGNNNNNNNNNNNSNKSAFWAPENLDKRRKEVQTDLEEVRQFDAKPVLSSYGLAPPSVLNLIHNRDMSFEELRYLYYTNPQEYEKSVNARIKDYDKVLSFLKNQDMKAARYLQLTAQEAAKHNGVLPKVKPFVDFEIDFNSGSSNSPFGTVGNNNNGGTLFGSSGFGSKSQSLTGAFGNLGGSTNSGFGSTAPAPSSAFGSTAFGASSGNAFSKPVGAFGSLSNNNNNTSSGFGSAGFGTGSSAFGSSGFGSTNNNSNNNNNNSSSSAFGSSGFGTSAFGSSATTGSSPFGAFGAAQQRQQQPFAAAQPPSTTSPFGMTLSKTAPNPFANNTTSTTSPFAAANTNSSTFFGATSNVGSSFGNVTPASTATTATTAINPFATQTTASSTPFGFGVTPTNITTNSNTLGFNQAPGLVQAGVPAEQTSIKDLSEKVINLFKNDRFELGKVPEIPPPLELC</sequence>
<keyword evidence="10" id="KW-1185">Reference proteome</keyword>
<evidence type="ECO:0000256" key="7">
    <source>
        <dbReference type="SAM" id="MobiDB-lite"/>
    </source>
</evidence>
<organism evidence="9 10">
    <name type="scientific">Pachysolen tannophilus NRRL Y-2460</name>
    <dbReference type="NCBI Taxonomy" id="669874"/>
    <lineage>
        <taxon>Eukaryota</taxon>
        <taxon>Fungi</taxon>
        <taxon>Dikarya</taxon>
        <taxon>Ascomycota</taxon>
        <taxon>Saccharomycotina</taxon>
        <taxon>Pichiomycetes</taxon>
        <taxon>Pachysolenaceae</taxon>
        <taxon>Pachysolen</taxon>
    </lineage>
</organism>
<keyword evidence="3 6" id="KW-0863">Zinc-finger</keyword>
<feature type="compositionally biased region" description="Low complexity" evidence="7">
    <location>
        <begin position="324"/>
        <end position="344"/>
    </location>
</feature>
<dbReference type="OrthoDB" id="20729at2759"/>
<dbReference type="STRING" id="669874.A0A1E4U214"/>
<evidence type="ECO:0000256" key="4">
    <source>
        <dbReference type="ARBA" id="ARBA00022833"/>
    </source>
</evidence>
<feature type="zinc finger region" description="C3H1-type" evidence="6">
    <location>
        <begin position="1"/>
        <end position="28"/>
    </location>
</feature>
<comment type="subcellular location">
    <subcellularLocation>
        <location evidence="1">Nucleus</location>
    </subcellularLocation>
</comment>